<dbReference type="EMBL" id="NGLB01000004">
    <property type="protein sequence ID" value="OTN94202.1"/>
    <property type="molecule type" value="Genomic_DNA"/>
</dbReference>
<gene>
    <name evidence="2" type="ORF">A5804_002876</name>
</gene>
<protein>
    <recommendedName>
        <fullName evidence="4">DUF805 domain-containing protein</fullName>
    </recommendedName>
</protein>
<sequence length="177" mass="20293">MIARIEQKGKVTFLQAIKDFFRGYVDFKGRTTRAGYWWVSFVLIIIAIVTGIMFFFGLFANNMNGSIPMLLPFIIFVLVAFIPNISMSVRRYRDVGLTGWGTLCLWLVSFLLGQMTSGFSYTNEEFMFATNSISTFISSIISIFLTLLTIFPTDMLTVSSENSILLFFFRPRNQEKE</sequence>
<dbReference type="Proteomes" id="UP000194737">
    <property type="component" value="Unassembled WGS sequence"/>
</dbReference>
<reference evidence="2 3" key="1">
    <citation type="submission" date="2017-05" db="EMBL/GenBank/DDBJ databases">
        <title>The Genome Sequence of Enterococcus faecium 6F2_DIV0138.</title>
        <authorList>
            <consortium name="The Broad Institute Genomics Platform"/>
            <consortium name="The Broad Institute Genomic Center for Infectious Diseases"/>
            <person name="Earl A."/>
            <person name="Manson A."/>
            <person name="Schwartman J."/>
            <person name="Gilmore M."/>
            <person name="Abouelleil A."/>
            <person name="Cao P."/>
            <person name="Chapman S."/>
            <person name="Cusick C."/>
            <person name="Shea T."/>
            <person name="Young S."/>
            <person name="Neafsey D."/>
            <person name="Nusbaum C."/>
            <person name="Birren B."/>
        </authorList>
    </citation>
    <scope>NUCLEOTIDE SEQUENCE [LARGE SCALE GENOMIC DNA]</scope>
    <source>
        <strain evidence="2 3">6F2_DIV0138</strain>
    </source>
</reference>
<keyword evidence="1" id="KW-1133">Transmembrane helix</keyword>
<dbReference type="InterPro" id="IPR008523">
    <property type="entry name" value="DUF805"/>
</dbReference>
<accession>A0AB73N795</accession>
<evidence type="ECO:0000313" key="2">
    <source>
        <dbReference type="EMBL" id="OTN94202.1"/>
    </source>
</evidence>
<dbReference type="AlphaFoldDB" id="A0AB73N795"/>
<dbReference type="GO" id="GO:0016020">
    <property type="term" value="C:membrane"/>
    <property type="evidence" value="ECO:0007669"/>
    <property type="project" value="InterPro"/>
</dbReference>
<keyword evidence="1" id="KW-0812">Transmembrane</keyword>
<comment type="caution">
    <text evidence="2">The sequence shown here is derived from an EMBL/GenBank/DDBJ whole genome shotgun (WGS) entry which is preliminary data.</text>
</comment>
<feature type="transmembrane region" description="Helical" evidence="1">
    <location>
        <begin position="133"/>
        <end position="151"/>
    </location>
</feature>
<feature type="transmembrane region" description="Helical" evidence="1">
    <location>
        <begin position="36"/>
        <end position="59"/>
    </location>
</feature>
<evidence type="ECO:0000256" key="1">
    <source>
        <dbReference type="SAM" id="Phobius"/>
    </source>
</evidence>
<keyword evidence="1" id="KW-0472">Membrane</keyword>
<evidence type="ECO:0000313" key="3">
    <source>
        <dbReference type="Proteomes" id="UP000194737"/>
    </source>
</evidence>
<proteinExistence type="predicted"/>
<name>A0AB73N795_ENTFC</name>
<feature type="transmembrane region" description="Helical" evidence="1">
    <location>
        <begin position="95"/>
        <end position="113"/>
    </location>
</feature>
<evidence type="ECO:0008006" key="4">
    <source>
        <dbReference type="Google" id="ProtNLM"/>
    </source>
</evidence>
<dbReference type="Pfam" id="PF05656">
    <property type="entry name" value="DUF805"/>
    <property type="match status" value="1"/>
</dbReference>
<organism evidence="2 3">
    <name type="scientific">Enterococcus faecium</name>
    <name type="common">Streptococcus faecium</name>
    <dbReference type="NCBI Taxonomy" id="1352"/>
    <lineage>
        <taxon>Bacteria</taxon>
        <taxon>Bacillati</taxon>
        <taxon>Bacillota</taxon>
        <taxon>Bacilli</taxon>
        <taxon>Lactobacillales</taxon>
        <taxon>Enterococcaceae</taxon>
        <taxon>Enterococcus</taxon>
    </lineage>
</organism>
<feature type="transmembrane region" description="Helical" evidence="1">
    <location>
        <begin position="65"/>
        <end position="83"/>
    </location>
</feature>